<dbReference type="GO" id="GO:0006083">
    <property type="term" value="P:acetate metabolic process"/>
    <property type="evidence" value="ECO:0007669"/>
    <property type="project" value="InterPro"/>
</dbReference>
<evidence type="ECO:0000259" key="3">
    <source>
        <dbReference type="Pfam" id="PF02550"/>
    </source>
</evidence>
<feature type="domain" description="Acetyl-CoA hydrolase/transferase N-terminal" evidence="3">
    <location>
        <begin position="8"/>
        <end position="160"/>
    </location>
</feature>
<evidence type="ECO:0000256" key="2">
    <source>
        <dbReference type="ARBA" id="ARBA00022679"/>
    </source>
</evidence>
<dbReference type="AlphaFoldDB" id="A0A9J7BS07"/>
<dbReference type="EMBL" id="CP093313">
    <property type="protein sequence ID" value="UWZ85651.1"/>
    <property type="molecule type" value="Genomic_DNA"/>
</dbReference>
<dbReference type="KEGG" id="orp:MOP44_06825"/>
<dbReference type="Pfam" id="PF02550">
    <property type="entry name" value="AcetylCoA_hydro"/>
    <property type="match status" value="1"/>
</dbReference>
<dbReference type="PANTHER" id="PTHR21432:SF20">
    <property type="entry name" value="ACETYL-COA HYDROLASE"/>
    <property type="match status" value="1"/>
</dbReference>
<dbReference type="Pfam" id="PF13336">
    <property type="entry name" value="AcetylCoA_hyd_C"/>
    <property type="match status" value="1"/>
</dbReference>
<accession>A0A9J7BS07</accession>
<organism evidence="5 6">
    <name type="scientific">Occallatibacter riparius</name>
    <dbReference type="NCBI Taxonomy" id="1002689"/>
    <lineage>
        <taxon>Bacteria</taxon>
        <taxon>Pseudomonadati</taxon>
        <taxon>Acidobacteriota</taxon>
        <taxon>Terriglobia</taxon>
        <taxon>Terriglobales</taxon>
        <taxon>Acidobacteriaceae</taxon>
        <taxon>Occallatibacter</taxon>
    </lineage>
</organism>
<keyword evidence="2" id="KW-0808">Transferase</keyword>
<dbReference type="InterPro" id="IPR038460">
    <property type="entry name" value="AcetylCoA_hyd_C_sf"/>
</dbReference>
<dbReference type="InterPro" id="IPR046433">
    <property type="entry name" value="ActCoA_hydro"/>
</dbReference>
<feature type="domain" description="Acetyl-CoA hydrolase/transferase C-terminal" evidence="4">
    <location>
        <begin position="253"/>
        <end position="408"/>
    </location>
</feature>
<comment type="similarity">
    <text evidence="1">Belongs to the acetyl-CoA hydrolase/transferase family.</text>
</comment>
<dbReference type="SUPFAM" id="SSF100950">
    <property type="entry name" value="NagB/RpiA/CoA transferase-like"/>
    <property type="match status" value="2"/>
</dbReference>
<keyword evidence="6" id="KW-1185">Reference proteome</keyword>
<proteinExistence type="inferred from homology"/>
<dbReference type="Proteomes" id="UP001059380">
    <property type="component" value="Chromosome"/>
</dbReference>
<dbReference type="Gene3D" id="3.40.1080.20">
    <property type="entry name" value="Acetyl-CoA hydrolase/transferase C-terminal domain"/>
    <property type="match status" value="1"/>
</dbReference>
<evidence type="ECO:0000256" key="1">
    <source>
        <dbReference type="ARBA" id="ARBA00009632"/>
    </source>
</evidence>
<name>A0A9J7BS07_9BACT</name>
<reference evidence="5" key="1">
    <citation type="submission" date="2021-04" db="EMBL/GenBank/DDBJ databases">
        <title>Phylogenetic analysis of Acidobacteriaceae.</title>
        <authorList>
            <person name="Qiu L."/>
            <person name="Zhang Q."/>
        </authorList>
    </citation>
    <scope>NUCLEOTIDE SEQUENCE</scope>
    <source>
        <strain evidence="5">DSM 25168</strain>
    </source>
</reference>
<sequence length="420" mass="46365">MWLDYGTALCQPDVFDRALAARRDSLSNVKIRSCLTMSPRAVVEADPTGEHFCWFSWHFSSYDRKMHDCGRCNYIPLNLGEVPGYYRRFLPPVDIAILKARPMDENGRFIFGPTSMWHRAIIERAKTVIVEVTSTLPCACGTENWVDAGEIDFLVEGDDQEAPELPNPAPNEVDRAVARHIAGEVDDGACLQIGIGGMPNAVCSLLLESGIRDLGVHTEMLTDGLGELYRAGCVTGSRKAIDTGKIVYSFTLGSRQLYAATHRNADFLCCGVDYTNSPQVIMQNDNVISINNTTQIDLQGQAASESDGHRHLSGTGGQLQFVRGAYSSHCGKSFICLASTYEKHGEHRSRIVLELTPGNIVTTPRSDVMYVVTEYGKVNLKGKSVGERARALISIAHPDFREELEREAYGLRLIPRAVTF</sequence>
<protein>
    <submittedName>
        <fullName evidence="5">4-hydroxybutyrate CoA-transferase</fullName>
    </submittedName>
</protein>
<dbReference type="InterPro" id="IPR003702">
    <property type="entry name" value="ActCoA_hydro_N"/>
</dbReference>
<evidence type="ECO:0000313" key="5">
    <source>
        <dbReference type="EMBL" id="UWZ85651.1"/>
    </source>
</evidence>
<dbReference type="InterPro" id="IPR037171">
    <property type="entry name" value="NagB/RpiA_transferase-like"/>
</dbReference>
<dbReference type="Gene3D" id="3.30.750.70">
    <property type="entry name" value="4-hydroxybutyrate coenzyme like domains"/>
    <property type="match status" value="1"/>
</dbReference>
<dbReference type="PANTHER" id="PTHR21432">
    <property type="entry name" value="ACETYL-COA HYDROLASE-RELATED"/>
    <property type="match status" value="1"/>
</dbReference>
<evidence type="ECO:0000259" key="4">
    <source>
        <dbReference type="Pfam" id="PF13336"/>
    </source>
</evidence>
<evidence type="ECO:0000313" key="6">
    <source>
        <dbReference type="Proteomes" id="UP001059380"/>
    </source>
</evidence>
<gene>
    <name evidence="5" type="ORF">MOP44_06825</name>
</gene>
<dbReference type="Gene3D" id="3.40.1080.10">
    <property type="entry name" value="Glutaconate Coenzyme A-transferase"/>
    <property type="match status" value="1"/>
</dbReference>
<dbReference type="GO" id="GO:0008775">
    <property type="term" value="F:acetate CoA-transferase activity"/>
    <property type="evidence" value="ECO:0007669"/>
    <property type="project" value="InterPro"/>
</dbReference>
<dbReference type="InterPro" id="IPR026888">
    <property type="entry name" value="AcetylCoA_hyd_C"/>
</dbReference>